<dbReference type="InterPro" id="IPR036236">
    <property type="entry name" value="Znf_C2H2_sf"/>
</dbReference>
<gene>
    <name evidence="10" type="primary">Necator_chrIII.g9951</name>
    <name evidence="10" type="ORF">RB195_009186</name>
</gene>
<evidence type="ECO:0000256" key="1">
    <source>
        <dbReference type="ARBA" id="ARBA00004123"/>
    </source>
</evidence>
<name>A0ABR1CTK3_NECAM</name>
<dbReference type="Proteomes" id="UP001303046">
    <property type="component" value="Unassembled WGS sequence"/>
</dbReference>
<keyword evidence="6" id="KW-0539">Nucleus</keyword>
<proteinExistence type="predicted"/>
<evidence type="ECO:0000256" key="2">
    <source>
        <dbReference type="ARBA" id="ARBA00022723"/>
    </source>
</evidence>
<feature type="compositionally biased region" description="Basic and acidic residues" evidence="8">
    <location>
        <begin position="675"/>
        <end position="684"/>
    </location>
</feature>
<evidence type="ECO:0000259" key="9">
    <source>
        <dbReference type="PROSITE" id="PS50157"/>
    </source>
</evidence>
<comment type="subcellular location">
    <subcellularLocation>
        <location evidence="1">Nucleus</location>
    </subcellularLocation>
</comment>
<dbReference type="SUPFAM" id="SSF57667">
    <property type="entry name" value="beta-beta-alpha zinc fingers"/>
    <property type="match status" value="1"/>
</dbReference>
<reference evidence="10 11" key="1">
    <citation type="submission" date="2023-08" db="EMBL/GenBank/DDBJ databases">
        <title>A Necator americanus chromosomal reference genome.</title>
        <authorList>
            <person name="Ilik V."/>
            <person name="Petrzelkova K.J."/>
            <person name="Pardy F."/>
            <person name="Fuh T."/>
            <person name="Niatou-Singa F.S."/>
            <person name="Gouil Q."/>
            <person name="Baker L."/>
            <person name="Ritchie M.E."/>
            <person name="Jex A.R."/>
            <person name="Gazzola D."/>
            <person name="Li H."/>
            <person name="Toshio Fujiwara R."/>
            <person name="Zhan B."/>
            <person name="Aroian R.V."/>
            <person name="Pafco B."/>
            <person name="Schwarz E.M."/>
        </authorList>
    </citation>
    <scope>NUCLEOTIDE SEQUENCE [LARGE SCALE GENOMIC DNA]</scope>
    <source>
        <strain evidence="10 11">Aroian</strain>
        <tissue evidence="10">Whole animal</tissue>
    </source>
</reference>
<accession>A0ABR1CTK3</accession>
<feature type="compositionally biased region" description="Polar residues" evidence="8">
    <location>
        <begin position="461"/>
        <end position="476"/>
    </location>
</feature>
<dbReference type="SMART" id="SM00355">
    <property type="entry name" value="ZnF_C2H2"/>
    <property type="match status" value="5"/>
</dbReference>
<dbReference type="PROSITE" id="PS00028">
    <property type="entry name" value="ZINC_FINGER_C2H2_1"/>
    <property type="match status" value="3"/>
</dbReference>
<protein>
    <recommendedName>
        <fullName evidence="9">C2H2-type domain-containing protein</fullName>
    </recommendedName>
</protein>
<dbReference type="InterPro" id="IPR013087">
    <property type="entry name" value="Znf_C2H2_type"/>
</dbReference>
<evidence type="ECO:0000256" key="7">
    <source>
        <dbReference type="PROSITE-ProRule" id="PRU00042"/>
    </source>
</evidence>
<evidence type="ECO:0000256" key="8">
    <source>
        <dbReference type="SAM" id="MobiDB-lite"/>
    </source>
</evidence>
<evidence type="ECO:0000313" key="11">
    <source>
        <dbReference type="Proteomes" id="UP001303046"/>
    </source>
</evidence>
<dbReference type="PANTHER" id="PTHR16515:SF49">
    <property type="entry name" value="GASTRULA ZINC FINGER PROTEIN XLCGF49.1-LIKE-RELATED"/>
    <property type="match status" value="1"/>
</dbReference>
<dbReference type="PANTHER" id="PTHR16515">
    <property type="entry name" value="PR DOMAIN ZINC FINGER PROTEIN"/>
    <property type="match status" value="1"/>
</dbReference>
<keyword evidence="4 7" id="KW-0863">Zinc-finger</keyword>
<feature type="region of interest" description="Disordered" evidence="8">
    <location>
        <begin position="660"/>
        <end position="744"/>
    </location>
</feature>
<evidence type="ECO:0000256" key="6">
    <source>
        <dbReference type="ARBA" id="ARBA00023242"/>
    </source>
</evidence>
<feature type="compositionally biased region" description="Basic and acidic residues" evidence="8">
    <location>
        <begin position="522"/>
        <end position="533"/>
    </location>
</feature>
<feature type="compositionally biased region" description="Polar residues" evidence="8">
    <location>
        <begin position="722"/>
        <end position="731"/>
    </location>
</feature>
<dbReference type="PROSITE" id="PS50157">
    <property type="entry name" value="ZINC_FINGER_C2H2_2"/>
    <property type="match status" value="1"/>
</dbReference>
<dbReference type="InterPro" id="IPR050331">
    <property type="entry name" value="Zinc_finger"/>
</dbReference>
<organism evidence="10 11">
    <name type="scientific">Necator americanus</name>
    <name type="common">Human hookworm</name>
    <dbReference type="NCBI Taxonomy" id="51031"/>
    <lineage>
        <taxon>Eukaryota</taxon>
        <taxon>Metazoa</taxon>
        <taxon>Ecdysozoa</taxon>
        <taxon>Nematoda</taxon>
        <taxon>Chromadorea</taxon>
        <taxon>Rhabditida</taxon>
        <taxon>Rhabditina</taxon>
        <taxon>Rhabditomorpha</taxon>
        <taxon>Strongyloidea</taxon>
        <taxon>Ancylostomatidae</taxon>
        <taxon>Bunostominae</taxon>
        <taxon>Necator</taxon>
    </lineage>
</organism>
<feature type="region of interest" description="Disordered" evidence="8">
    <location>
        <begin position="389"/>
        <end position="565"/>
    </location>
</feature>
<keyword evidence="5" id="KW-0862">Zinc</keyword>
<evidence type="ECO:0000256" key="5">
    <source>
        <dbReference type="ARBA" id="ARBA00022833"/>
    </source>
</evidence>
<comment type="caution">
    <text evidence="10">The sequence shown here is derived from an EMBL/GenBank/DDBJ whole genome shotgun (WGS) entry which is preliminary data.</text>
</comment>
<sequence length="744" mass="83612">MENVNQSTCSLCGKKFPFEQALRVHIHQHLLYRKYECGSCTKLFYTEVERDAHCKEKEHFHKFGVKFSPYCELYVNQLLKDAEYIAMYGIDNVVTQRSKSNFACDAAISKLPIEGNINATKWKRNGLHPQPLSNEPIEARNSSTSSEVDRDTEVSSSVSVPQNEPKKSKGRVRMPSGDWTQIELDTTSAISPATQILGEALRTNTPEVRCMICKTMTASEYVMRKDHVSSVHMPKDHTESDYVEILSSVMQKAYPTLTYNDLQCQIGGCRKEYRCQSARRAHVLRIHFQNELNCPITMCSFRSNDFPRINTHLKQDHGLPNGYMSIQSSAVRDQFTSERAKHNHQLTTLVQLAFPCPVPDSFKSNSRVSDASSPGDTVRDLITRLRDKERKFQAAPPNPLRLLSPSSSSDSDSTESENVKLSPQKNEHTSENNVVAKRKKIDSPSSSSSSSDTDNGEEGRSSSLSNHSQRCSATNTSKEKEDETPHRECDIDSMVNNASEKTDTNSESDDEVQVVECVSSKMGHDVTEKRLIDEVVIDDDEIEGTNTPSSSKTQPSPPKQPRFRTLPISGVSVRIDGEHTSTLQSDFHVSPDRSLSRTLPISGVSIRTNSTPIRSPAEIYRKSFSGGGRFLARRHSMGASEQIERRRELARRKFDLAQQNRAQCAARRKRNNGMRKSETAEKLQKGKKKTTPCRSPYKHSKLTKDQSKAPSYTVVKVKKEASTNSNQSPCASNAWRGKIKRFSD</sequence>
<evidence type="ECO:0000313" key="10">
    <source>
        <dbReference type="EMBL" id="KAK6741177.1"/>
    </source>
</evidence>
<evidence type="ECO:0000256" key="3">
    <source>
        <dbReference type="ARBA" id="ARBA00022737"/>
    </source>
</evidence>
<evidence type="ECO:0000256" key="4">
    <source>
        <dbReference type="ARBA" id="ARBA00022771"/>
    </source>
</evidence>
<feature type="compositionally biased region" description="Basic and acidic residues" evidence="8">
    <location>
        <begin position="477"/>
        <end position="490"/>
    </location>
</feature>
<keyword evidence="3" id="KW-0677">Repeat</keyword>
<dbReference type="EMBL" id="JAVFWL010000003">
    <property type="protein sequence ID" value="KAK6741177.1"/>
    <property type="molecule type" value="Genomic_DNA"/>
</dbReference>
<feature type="compositionally biased region" description="Basic residues" evidence="8">
    <location>
        <begin position="685"/>
        <end position="701"/>
    </location>
</feature>
<keyword evidence="11" id="KW-1185">Reference proteome</keyword>
<keyword evidence="2" id="KW-0479">Metal-binding</keyword>
<feature type="domain" description="C2H2-type" evidence="9">
    <location>
        <begin position="7"/>
        <end position="34"/>
    </location>
</feature>
<feature type="region of interest" description="Disordered" evidence="8">
    <location>
        <begin position="124"/>
        <end position="174"/>
    </location>
</feature>